<proteinExistence type="predicted"/>
<dbReference type="CDD" id="cd00143">
    <property type="entry name" value="PP2Cc"/>
    <property type="match status" value="1"/>
</dbReference>
<dbReference type="EMBL" id="CP025958">
    <property type="protein sequence ID" value="AWM38566.1"/>
    <property type="molecule type" value="Genomic_DNA"/>
</dbReference>
<evidence type="ECO:0000259" key="1">
    <source>
        <dbReference type="PROSITE" id="PS51746"/>
    </source>
</evidence>
<dbReference type="InterPro" id="IPR001932">
    <property type="entry name" value="PPM-type_phosphatase-like_dom"/>
</dbReference>
<dbReference type="Proteomes" id="UP000245802">
    <property type="component" value="Chromosome"/>
</dbReference>
<evidence type="ECO:0000313" key="3">
    <source>
        <dbReference type="Proteomes" id="UP000245802"/>
    </source>
</evidence>
<dbReference type="InterPro" id="IPR015655">
    <property type="entry name" value="PP2C"/>
</dbReference>
<dbReference type="OrthoDB" id="9801841at2"/>
<keyword evidence="3" id="KW-1185">Reference proteome</keyword>
<protein>
    <submittedName>
        <fullName evidence="2">Serine/threonine-protein phosphatase</fullName>
    </submittedName>
</protein>
<dbReference type="Pfam" id="PF13672">
    <property type="entry name" value="PP2C_2"/>
    <property type="match status" value="1"/>
</dbReference>
<gene>
    <name evidence="2" type="ORF">C1280_17325</name>
</gene>
<sequence length="304" mass="32848">MRVCTSAGVATMSVTVESAGSTDIGRVRKNNEDHFLIADLVKQLRVTQTSLLPSEDGGWKAGVTGHLFVVADGMGGMSGGEVASGLAVETISWYVAKTMPWFYRHQDGREVELEHELRNAVRVTQDTVKDAAEHSRFRRMGTTLTLACLLWPRIYVVHAGDSRCYIRRGDTLTRLTTDHTLAQRAVDEGVLTASQAEAAGLGHALWNCIGAGQKDVTPELHHTTLQVGDELLLCTDGLTRRLTDENLLAILKRSDSPARAVKALIEAANEAGGQDNITAIVARTGQVDDPNATKTHTIALSRAV</sequence>
<reference evidence="2 3" key="1">
    <citation type="submission" date="2018-01" db="EMBL/GenBank/DDBJ databases">
        <title>G. obscuriglobus.</title>
        <authorList>
            <person name="Franke J."/>
            <person name="Blomberg W."/>
            <person name="Selmecki A."/>
        </authorList>
    </citation>
    <scope>NUCLEOTIDE SEQUENCE [LARGE SCALE GENOMIC DNA]</scope>
    <source>
        <strain evidence="2 3">DSM 5831</strain>
    </source>
</reference>
<name>A0A2Z3H4Q9_9BACT</name>
<dbReference type="PROSITE" id="PS51746">
    <property type="entry name" value="PPM_2"/>
    <property type="match status" value="1"/>
</dbReference>
<accession>A0A2Z3H4Q9</accession>
<dbReference type="SMART" id="SM00332">
    <property type="entry name" value="PP2Cc"/>
    <property type="match status" value="1"/>
</dbReference>
<dbReference type="InterPro" id="IPR036457">
    <property type="entry name" value="PPM-type-like_dom_sf"/>
</dbReference>
<dbReference type="PANTHER" id="PTHR47992">
    <property type="entry name" value="PROTEIN PHOSPHATASE"/>
    <property type="match status" value="1"/>
</dbReference>
<dbReference type="KEGG" id="gog:C1280_17325"/>
<dbReference type="SMART" id="SM00331">
    <property type="entry name" value="PP2C_SIG"/>
    <property type="match status" value="1"/>
</dbReference>
<organism evidence="2 3">
    <name type="scientific">Gemmata obscuriglobus</name>
    <dbReference type="NCBI Taxonomy" id="114"/>
    <lineage>
        <taxon>Bacteria</taxon>
        <taxon>Pseudomonadati</taxon>
        <taxon>Planctomycetota</taxon>
        <taxon>Planctomycetia</taxon>
        <taxon>Gemmatales</taxon>
        <taxon>Gemmataceae</taxon>
        <taxon>Gemmata</taxon>
    </lineage>
</organism>
<dbReference type="AlphaFoldDB" id="A0A2Z3H4Q9"/>
<evidence type="ECO:0000313" key="2">
    <source>
        <dbReference type="EMBL" id="AWM38566.1"/>
    </source>
</evidence>
<dbReference type="SUPFAM" id="SSF81606">
    <property type="entry name" value="PP2C-like"/>
    <property type="match status" value="1"/>
</dbReference>
<feature type="domain" description="PPM-type phosphatase" evidence="1">
    <location>
        <begin position="17"/>
        <end position="284"/>
    </location>
</feature>
<dbReference type="GO" id="GO:0004722">
    <property type="term" value="F:protein serine/threonine phosphatase activity"/>
    <property type="evidence" value="ECO:0007669"/>
    <property type="project" value="InterPro"/>
</dbReference>
<dbReference type="Gene3D" id="3.60.40.10">
    <property type="entry name" value="PPM-type phosphatase domain"/>
    <property type="match status" value="1"/>
</dbReference>